<feature type="transmembrane region" description="Helical" evidence="2">
    <location>
        <begin position="71"/>
        <end position="90"/>
    </location>
</feature>
<keyword evidence="2" id="KW-1133">Transmembrane helix</keyword>
<keyword evidence="4" id="KW-1185">Reference proteome</keyword>
<keyword evidence="2" id="KW-0812">Transmembrane</keyword>
<keyword evidence="2" id="KW-0472">Membrane</keyword>
<feature type="transmembrane region" description="Helical" evidence="2">
    <location>
        <begin position="35"/>
        <end position="59"/>
    </location>
</feature>
<proteinExistence type="predicted"/>
<dbReference type="EMBL" id="JBHSTP010000001">
    <property type="protein sequence ID" value="MFC6355244.1"/>
    <property type="molecule type" value="Genomic_DNA"/>
</dbReference>
<protein>
    <recommendedName>
        <fullName evidence="5">MFS transporter</fullName>
    </recommendedName>
</protein>
<feature type="transmembrane region" description="Helical" evidence="2">
    <location>
        <begin position="7"/>
        <end position="29"/>
    </location>
</feature>
<evidence type="ECO:0000256" key="1">
    <source>
        <dbReference type="SAM" id="MobiDB-lite"/>
    </source>
</evidence>
<sequence>MIIRRAFYHWQFVAAVALPVWILVGWGVFGQGGWGILGLLLVCPVVFVTLTAVSLLVYARPTVRRERAVSWTDVALFTVWHGAVIGFGFFGSTTTLFAVLGVLAAIAGFWISLWELFTDGARSMRVTLDAFEQAAMPSQPAAGPGVPRSGQRGEQPAEPAGRPGSGSFPGDGEVIVIREARE</sequence>
<name>A0ABW1VBB4_9MICO</name>
<feature type="region of interest" description="Disordered" evidence="1">
    <location>
        <begin position="137"/>
        <end position="174"/>
    </location>
</feature>
<dbReference type="Proteomes" id="UP001596306">
    <property type="component" value="Unassembled WGS sequence"/>
</dbReference>
<organism evidence="3 4">
    <name type="scientific">Luethyella okanaganae</name>
    <dbReference type="NCBI Taxonomy" id="69372"/>
    <lineage>
        <taxon>Bacteria</taxon>
        <taxon>Bacillati</taxon>
        <taxon>Actinomycetota</taxon>
        <taxon>Actinomycetes</taxon>
        <taxon>Micrococcales</taxon>
        <taxon>Microbacteriaceae</taxon>
        <taxon>Luethyella</taxon>
    </lineage>
</organism>
<dbReference type="RefSeq" id="WP_386727786.1">
    <property type="nucleotide sequence ID" value="NZ_JBHSTP010000001.1"/>
</dbReference>
<evidence type="ECO:0008006" key="5">
    <source>
        <dbReference type="Google" id="ProtNLM"/>
    </source>
</evidence>
<gene>
    <name evidence="3" type="ORF">ACFQB0_03855</name>
</gene>
<accession>A0ABW1VBB4</accession>
<evidence type="ECO:0000313" key="4">
    <source>
        <dbReference type="Proteomes" id="UP001596306"/>
    </source>
</evidence>
<comment type="caution">
    <text evidence="3">The sequence shown here is derived from an EMBL/GenBank/DDBJ whole genome shotgun (WGS) entry which is preliminary data.</text>
</comment>
<feature type="transmembrane region" description="Helical" evidence="2">
    <location>
        <begin position="96"/>
        <end position="117"/>
    </location>
</feature>
<evidence type="ECO:0000256" key="2">
    <source>
        <dbReference type="SAM" id="Phobius"/>
    </source>
</evidence>
<reference evidence="4" key="1">
    <citation type="journal article" date="2019" name="Int. J. Syst. Evol. Microbiol.">
        <title>The Global Catalogue of Microorganisms (GCM) 10K type strain sequencing project: providing services to taxonomists for standard genome sequencing and annotation.</title>
        <authorList>
            <consortium name="The Broad Institute Genomics Platform"/>
            <consortium name="The Broad Institute Genome Sequencing Center for Infectious Disease"/>
            <person name="Wu L."/>
            <person name="Ma J."/>
        </authorList>
    </citation>
    <scope>NUCLEOTIDE SEQUENCE [LARGE SCALE GENOMIC DNA]</scope>
    <source>
        <strain evidence="4">CCUG 43304</strain>
    </source>
</reference>
<evidence type="ECO:0000313" key="3">
    <source>
        <dbReference type="EMBL" id="MFC6355244.1"/>
    </source>
</evidence>